<reference evidence="1 2" key="1">
    <citation type="submission" date="2021-06" db="EMBL/GenBank/DDBJ databases">
        <authorList>
            <person name="Sun Q."/>
            <person name="Li D."/>
        </authorList>
    </citation>
    <scope>NUCLEOTIDE SEQUENCE [LARGE SCALE GENOMIC DNA]</scope>
    <source>
        <strain evidence="1 2">MSJ-5</strain>
    </source>
</reference>
<proteinExistence type="predicted"/>
<dbReference type="EMBL" id="JAHLQK010000001">
    <property type="protein sequence ID" value="MBU5675563.1"/>
    <property type="molecule type" value="Genomic_DNA"/>
</dbReference>
<dbReference type="RefSeq" id="WP_216415032.1">
    <property type="nucleotide sequence ID" value="NZ_JAHLQK010000001.1"/>
</dbReference>
<name>A0ABS6FZ88_9FIRM</name>
<sequence length="69" mass="8253">MIILDRFEGDYAVIEIDGEMVDVERCLVDEEVKEGDVLTIIDGIYYRDDQATKKRKQYIEDKFKDMWED</sequence>
<dbReference type="Proteomes" id="UP000779508">
    <property type="component" value="Unassembled WGS sequence"/>
</dbReference>
<organism evidence="1 2">
    <name type="scientific">Alkaliphilus flagellatus</name>
    <dbReference type="NCBI Taxonomy" id="2841507"/>
    <lineage>
        <taxon>Bacteria</taxon>
        <taxon>Bacillati</taxon>
        <taxon>Bacillota</taxon>
        <taxon>Clostridia</taxon>
        <taxon>Peptostreptococcales</taxon>
        <taxon>Natronincolaceae</taxon>
        <taxon>Alkaliphilus</taxon>
    </lineage>
</organism>
<accession>A0ABS6FZ88</accession>
<protein>
    <submittedName>
        <fullName evidence="1">DUF3006 domain-containing protein</fullName>
    </submittedName>
</protein>
<evidence type="ECO:0000313" key="2">
    <source>
        <dbReference type="Proteomes" id="UP000779508"/>
    </source>
</evidence>
<gene>
    <name evidence="1" type="ORF">KQI88_03950</name>
</gene>
<dbReference type="Pfam" id="PF11213">
    <property type="entry name" value="DUF3006"/>
    <property type="match status" value="1"/>
</dbReference>
<comment type="caution">
    <text evidence="1">The sequence shown here is derived from an EMBL/GenBank/DDBJ whole genome shotgun (WGS) entry which is preliminary data.</text>
</comment>
<evidence type="ECO:0000313" key="1">
    <source>
        <dbReference type="EMBL" id="MBU5675563.1"/>
    </source>
</evidence>
<keyword evidence="2" id="KW-1185">Reference proteome</keyword>
<dbReference type="InterPro" id="IPR021377">
    <property type="entry name" value="DUF3006"/>
</dbReference>